<dbReference type="GO" id="GO:0005509">
    <property type="term" value="F:calcium ion binding"/>
    <property type="evidence" value="ECO:0007669"/>
    <property type="project" value="InterPro"/>
</dbReference>
<dbReference type="Pfam" id="PF13499">
    <property type="entry name" value="EF-hand_7"/>
    <property type="match status" value="1"/>
</dbReference>
<dbReference type="EMBL" id="GDAI01001337">
    <property type="protein sequence ID" value="JAI16266.1"/>
    <property type="molecule type" value="mRNA"/>
</dbReference>
<proteinExistence type="evidence at transcript level"/>
<dbReference type="AlphaFoldDB" id="A0A0K8TQ50"/>
<dbReference type="InterPro" id="IPR011992">
    <property type="entry name" value="EF-hand-dom_pair"/>
</dbReference>
<dbReference type="CDD" id="cd00051">
    <property type="entry name" value="EFh"/>
    <property type="match status" value="1"/>
</dbReference>
<evidence type="ECO:0000256" key="1">
    <source>
        <dbReference type="ARBA" id="ARBA00022723"/>
    </source>
</evidence>
<dbReference type="PANTHER" id="PTHR13025:SF6">
    <property type="entry name" value="EF-HAND DOMAIN-CONTAINING PROTEIN-RELATED"/>
    <property type="match status" value="1"/>
</dbReference>
<dbReference type="PROSITE" id="PS00018">
    <property type="entry name" value="EF_HAND_1"/>
    <property type="match status" value="1"/>
</dbReference>
<evidence type="ECO:0000313" key="6">
    <source>
        <dbReference type="EMBL" id="JAI16266.1"/>
    </source>
</evidence>
<accession>A0A0K8TQ50</accession>
<dbReference type="InterPro" id="IPR018247">
    <property type="entry name" value="EF_Hand_1_Ca_BS"/>
</dbReference>
<organism evidence="6">
    <name type="scientific">Tabanus bromius</name>
    <name type="common">Band-eyed brown horse fly</name>
    <dbReference type="NCBI Taxonomy" id="304241"/>
    <lineage>
        <taxon>Eukaryota</taxon>
        <taxon>Metazoa</taxon>
        <taxon>Ecdysozoa</taxon>
        <taxon>Arthropoda</taxon>
        <taxon>Hexapoda</taxon>
        <taxon>Insecta</taxon>
        <taxon>Pterygota</taxon>
        <taxon>Neoptera</taxon>
        <taxon>Endopterygota</taxon>
        <taxon>Diptera</taxon>
        <taxon>Brachycera</taxon>
        <taxon>Tabanomorpha</taxon>
        <taxon>Tabanoidea</taxon>
        <taxon>Tabanidae</taxon>
        <taxon>Tabanus</taxon>
    </lineage>
</organism>
<evidence type="ECO:0000256" key="2">
    <source>
        <dbReference type="ARBA" id="ARBA00022737"/>
    </source>
</evidence>
<keyword evidence="3" id="KW-0106">Calcium</keyword>
<protein>
    <recommendedName>
        <fullName evidence="5">EF-hand domain-containing protein</fullName>
    </recommendedName>
</protein>
<feature type="coiled-coil region" evidence="4">
    <location>
        <begin position="158"/>
        <end position="185"/>
    </location>
</feature>
<evidence type="ECO:0000259" key="5">
    <source>
        <dbReference type="PROSITE" id="PS50222"/>
    </source>
</evidence>
<dbReference type="FunFam" id="1.10.238.10:FF:000112">
    <property type="entry name" value="EF-hand domain family, member D2"/>
    <property type="match status" value="1"/>
</dbReference>
<dbReference type="InterPro" id="IPR040365">
    <property type="entry name" value="EFHD1/2"/>
</dbReference>
<keyword evidence="4" id="KW-0175">Coiled coil</keyword>
<feature type="domain" description="EF-hand" evidence="5">
    <location>
        <begin position="82"/>
        <end position="117"/>
    </location>
</feature>
<feature type="domain" description="EF-hand" evidence="5">
    <location>
        <begin position="46"/>
        <end position="81"/>
    </location>
</feature>
<name>A0A0K8TQ50_TABBR</name>
<keyword evidence="2" id="KW-0677">Repeat</keyword>
<dbReference type="InterPro" id="IPR002048">
    <property type="entry name" value="EF_hand_dom"/>
</dbReference>
<dbReference type="PROSITE" id="PS50222">
    <property type="entry name" value="EF_HAND_2"/>
    <property type="match status" value="2"/>
</dbReference>
<dbReference type="SUPFAM" id="SSF47473">
    <property type="entry name" value="EF-hand"/>
    <property type="match status" value="1"/>
</dbReference>
<dbReference type="SMART" id="SM00054">
    <property type="entry name" value="EFh"/>
    <property type="match status" value="2"/>
</dbReference>
<sequence>MSADSELSNVLNRRQQINEALENGQEVKHTFKVVNVYTEFHEFSRKQIKEYQATFNKYDTGGDGYLDLTELKVMMEKLRAPQTHLGLKAMIAEVDEDHDGRISFREFLLIYRKAQAGELDTDSGLSELARRTEINVDEVGVGGAKTFFEAKIEQQLRTNKFHDEIREEREQLRRAEEEKLMRRQQFQQRAAIFQQN</sequence>
<reference evidence="6" key="1">
    <citation type="journal article" date="2015" name="Insect Biochem. Mol. Biol.">
        <title>An insight into the sialome of the horse fly, Tabanus bromius.</title>
        <authorList>
            <person name="Ribeiro J.M."/>
            <person name="Kazimirova M."/>
            <person name="Takac P."/>
            <person name="Andersen J.F."/>
            <person name="Francischetti I.M."/>
        </authorList>
    </citation>
    <scope>NUCLEOTIDE SEQUENCE</scope>
</reference>
<dbReference type="Gene3D" id="1.10.238.10">
    <property type="entry name" value="EF-hand"/>
    <property type="match status" value="1"/>
</dbReference>
<dbReference type="PANTHER" id="PTHR13025">
    <property type="entry name" value="EF-HAND DOMAIN-CONTAINING PROTEIN D"/>
    <property type="match status" value="1"/>
</dbReference>
<evidence type="ECO:0000256" key="3">
    <source>
        <dbReference type="ARBA" id="ARBA00022837"/>
    </source>
</evidence>
<evidence type="ECO:0000256" key="4">
    <source>
        <dbReference type="SAM" id="Coils"/>
    </source>
</evidence>
<keyword evidence="1" id="KW-0479">Metal-binding</keyword>